<organism evidence="1 2">
    <name type="scientific">Mucilaginibacter terrae</name>
    <dbReference type="NCBI Taxonomy" id="1955052"/>
    <lineage>
        <taxon>Bacteria</taxon>
        <taxon>Pseudomonadati</taxon>
        <taxon>Bacteroidota</taxon>
        <taxon>Sphingobacteriia</taxon>
        <taxon>Sphingobacteriales</taxon>
        <taxon>Sphingobacteriaceae</taxon>
        <taxon>Mucilaginibacter</taxon>
    </lineage>
</organism>
<name>A0ABU3GZT3_9SPHI</name>
<reference evidence="2" key="1">
    <citation type="submission" date="2023-07" db="EMBL/GenBank/DDBJ databases">
        <title>Functional and genomic diversity of the sorghum phyllosphere microbiome.</title>
        <authorList>
            <person name="Shade A."/>
        </authorList>
    </citation>
    <scope>NUCLEOTIDE SEQUENCE [LARGE SCALE GENOMIC DNA]</scope>
    <source>
        <strain evidence="2">SORGH_AS_0422</strain>
    </source>
</reference>
<evidence type="ECO:0000313" key="2">
    <source>
        <dbReference type="Proteomes" id="UP001258315"/>
    </source>
</evidence>
<keyword evidence="2" id="KW-1185">Reference proteome</keyword>
<gene>
    <name evidence="1" type="ORF">QE417_003569</name>
</gene>
<accession>A0ABU3GZT3</accession>
<proteinExistence type="predicted"/>
<protein>
    <submittedName>
        <fullName evidence="1">Uncharacterized protein</fullName>
    </submittedName>
</protein>
<comment type="caution">
    <text evidence="1">The sequence shown here is derived from an EMBL/GenBank/DDBJ whole genome shotgun (WGS) entry which is preliminary data.</text>
</comment>
<sequence>MPEWKLFIIEDNLISMFLKQPKPGLRHLLLIAVILMIGCKKAGDTNEGELKPEVAEAKLWYDKAYTALKPAKHNATVTANKTFDFSVLINPDWQNALTYQRHGDEVIEIPVEQPGKFGVGLIGKGDAAVEYKPENSKTIFVLLKNAGGYRAFIMTLIADADYLKGDYTKLQNNHYNKRDPKFSGVLVYYTPEGKYSNNWTYKDGNCLVNNSL</sequence>
<dbReference type="Proteomes" id="UP001258315">
    <property type="component" value="Unassembled WGS sequence"/>
</dbReference>
<evidence type="ECO:0000313" key="1">
    <source>
        <dbReference type="EMBL" id="MDT3404497.1"/>
    </source>
</evidence>
<dbReference type="EMBL" id="JAVLVU010000001">
    <property type="protein sequence ID" value="MDT3404497.1"/>
    <property type="molecule type" value="Genomic_DNA"/>
</dbReference>